<comment type="caution">
    <text evidence="13">The sequence shown here is derived from an EMBL/GenBank/DDBJ whole genome shotgun (WGS) entry which is preliminary data.</text>
</comment>
<dbReference type="GO" id="GO:0060070">
    <property type="term" value="P:canonical Wnt signaling pathway"/>
    <property type="evidence" value="ECO:0007669"/>
    <property type="project" value="TreeGrafter"/>
</dbReference>
<feature type="domain" description="DIX" evidence="12">
    <location>
        <begin position="4"/>
        <end position="86"/>
    </location>
</feature>
<comment type="subcellular location">
    <subcellularLocation>
        <location evidence="2">Cytoplasm</location>
    </subcellularLocation>
    <subcellularLocation>
        <location evidence="1">Membrane</location>
    </subcellularLocation>
</comment>
<dbReference type="SMART" id="SM00021">
    <property type="entry name" value="DAX"/>
    <property type="match status" value="1"/>
</dbReference>
<accession>A0AAD4NH62</accession>
<dbReference type="CDD" id="cd04438">
    <property type="entry name" value="DEP_dishevelled"/>
    <property type="match status" value="1"/>
</dbReference>
<dbReference type="Gene3D" id="2.40.240.130">
    <property type="match status" value="1"/>
</dbReference>
<keyword evidence="4" id="KW-0217">Developmental protein</keyword>
<protein>
    <submittedName>
        <fullName evidence="13">DIX domain-containing protein</fullName>
    </submittedName>
</protein>
<evidence type="ECO:0000313" key="14">
    <source>
        <dbReference type="Proteomes" id="UP001201812"/>
    </source>
</evidence>
<dbReference type="PROSITE" id="PS50841">
    <property type="entry name" value="DIX"/>
    <property type="match status" value="1"/>
</dbReference>
<dbReference type="GO" id="GO:0005829">
    <property type="term" value="C:cytosol"/>
    <property type="evidence" value="ECO:0007669"/>
    <property type="project" value="TreeGrafter"/>
</dbReference>
<feature type="compositionally biased region" description="Basic residues" evidence="9">
    <location>
        <begin position="225"/>
        <end position="239"/>
    </location>
</feature>
<evidence type="ECO:0000259" key="12">
    <source>
        <dbReference type="PROSITE" id="PS50841"/>
    </source>
</evidence>
<feature type="compositionally biased region" description="Low complexity" evidence="9">
    <location>
        <begin position="247"/>
        <end position="256"/>
    </location>
</feature>
<evidence type="ECO:0000256" key="3">
    <source>
        <dbReference type="ARBA" id="ARBA00008735"/>
    </source>
</evidence>
<dbReference type="GO" id="GO:0005938">
    <property type="term" value="C:cell cortex"/>
    <property type="evidence" value="ECO:0007669"/>
    <property type="project" value="UniProtKB-ARBA"/>
</dbReference>
<evidence type="ECO:0000256" key="6">
    <source>
        <dbReference type="ARBA" id="ARBA00022687"/>
    </source>
</evidence>
<feature type="domain" description="DEP" evidence="11">
    <location>
        <begin position="495"/>
        <end position="569"/>
    </location>
</feature>
<dbReference type="SUPFAM" id="SSF54236">
    <property type="entry name" value="Ubiquitin-like"/>
    <property type="match status" value="1"/>
</dbReference>
<dbReference type="GO" id="GO:0048730">
    <property type="term" value="P:epidermis morphogenesis"/>
    <property type="evidence" value="ECO:0007669"/>
    <property type="project" value="UniProtKB-ARBA"/>
</dbReference>
<dbReference type="PROSITE" id="PS50186">
    <property type="entry name" value="DEP"/>
    <property type="match status" value="1"/>
</dbReference>
<proteinExistence type="inferred from homology"/>
<evidence type="ECO:0000313" key="13">
    <source>
        <dbReference type="EMBL" id="KAI1728625.1"/>
    </source>
</evidence>
<comment type="similarity">
    <text evidence="3">Belongs to the DSH family.</text>
</comment>
<evidence type="ECO:0000256" key="9">
    <source>
        <dbReference type="SAM" id="MobiDB-lite"/>
    </source>
</evidence>
<dbReference type="InterPro" id="IPR000591">
    <property type="entry name" value="DEP_dom"/>
</dbReference>
<dbReference type="InterPro" id="IPR015506">
    <property type="entry name" value="Dsh/Dvl-rel"/>
</dbReference>
<gene>
    <name evidence="13" type="ORF">DdX_00821</name>
</gene>
<keyword evidence="5" id="KW-0963">Cytoplasm</keyword>
<dbReference type="PANTHER" id="PTHR10878:SF24">
    <property type="entry name" value="SEGMENT POLARITY PROTEIN DISHEVELLED HOMOLOG MIG-5"/>
    <property type="match status" value="1"/>
</dbReference>
<dbReference type="GO" id="GO:0003002">
    <property type="term" value="P:regionalization"/>
    <property type="evidence" value="ECO:0007669"/>
    <property type="project" value="UniProtKB-ARBA"/>
</dbReference>
<dbReference type="GO" id="GO:0000132">
    <property type="term" value="P:establishment of mitotic spindle orientation"/>
    <property type="evidence" value="ECO:0007669"/>
    <property type="project" value="UniProtKB-ARBA"/>
</dbReference>
<feature type="compositionally biased region" description="Polar residues" evidence="9">
    <location>
        <begin position="215"/>
        <end position="224"/>
    </location>
</feature>
<dbReference type="InterPro" id="IPR036034">
    <property type="entry name" value="PDZ_sf"/>
</dbReference>
<dbReference type="SMART" id="SM00228">
    <property type="entry name" value="PDZ"/>
    <property type="match status" value="1"/>
</dbReference>
<dbReference type="GO" id="GO:0016020">
    <property type="term" value="C:membrane"/>
    <property type="evidence" value="ECO:0007669"/>
    <property type="project" value="UniProtKB-SubCell"/>
</dbReference>
<dbReference type="GO" id="GO:0048598">
    <property type="term" value="P:embryonic morphogenesis"/>
    <property type="evidence" value="ECO:0007669"/>
    <property type="project" value="UniProtKB-ARBA"/>
</dbReference>
<dbReference type="InterPro" id="IPR036390">
    <property type="entry name" value="WH_DNA-bd_sf"/>
</dbReference>
<dbReference type="InterPro" id="IPR036388">
    <property type="entry name" value="WH-like_DNA-bd_sf"/>
</dbReference>
<dbReference type="InterPro" id="IPR038207">
    <property type="entry name" value="DIX_dom_sf"/>
</dbReference>
<evidence type="ECO:0000259" key="10">
    <source>
        <dbReference type="PROSITE" id="PS50106"/>
    </source>
</evidence>
<dbReference type="PROSITE" id="PS50106">
    <property type="entry name" value="PDZ"/>
    <property type="match status" value="1"/>
</dbReference>
<evidence type="ECO:0000256" key="7">
    <source>
        <dbReference type="ARBA" id="ARBA00023136"/>
    </source>
</evidence>
<dbReference type="EMBL" id="JAKKPZ010000001">
    <property type="protein sequence ID" value="KAI1728625.1"/>
    <property type="molecule type" value="Genomic_DNA"/>
</dbReference>
<feature type="region of interest" description="Disordered" evidence="9">
    <location>
        <begin position="600"/>
        <end position="631"/>
    </location>
</feature>
<evidence type="ECO:0000256" key="4">
    <source>
        <dbReference type="ARBA" id="ARBA00022473"/>
    </source>
</evidence>
<reference evidence="13" key="1">
    <citation type="submission" date="2022-01" db="EMBL/GenBank/DDBJ databases">
        <title>Genome Sequence Resource for Two Populations of Ditylenchus destructor, the Migratory Endoparasitic Phytonematode.</title>
        <authorList>
            <person name="Zhang H."/>
            <person name="Lin R."/>
            <person name="Xie B."/>
        </authorList>
    </citation>
    <scope>NUCLEOTIDE SEQUENCE</scope>
    <source>
        <strain evidence="13">BazhouSP</strain>
    </source>
</reference>
<feature type="compositionally biased region" description="Polar residues" evidence="9">
    <location>
        <begin position="600"/>
        <end position="619"/>
    </location>
</feature>
<dbReference type="AlphaFoldDB" id="A0AAD4NH62"/>
<feature type="domain" description="PDZ" evidence="10">
    <location>
        <begin position="265"/>
        <end position="332"/>
    </location>
</feature>
<dbReference type="Pfam" id="PF00595">
    <property type="entry name" value="PDZ"/>
    <property type="match status" value="1"/>
</dbReference>
<name>A0AAD4NH62_9BILA</name>
<evidence type="ECO:0000256" key="8">
    <source>
        <dbReference type="PROSITE-ProRule" id="PRU00069"/>
    </source>
</evidence>
<dbReference type="PANTHER" id="PTHR10878">
    <property type="entry name" value="SEGMENT POLARITY PROTEIN DISHEVELLED"/>
    <property type="match status" value="1"/>
</dbReference>
<dbReference type="GO" id="GO:0009887">
    <property type="term" value="P:animal organ morphogenesis"/>
    <property type="evidence" value="ECO:0007669"/>
    <property type="project" value="UniProtKB-ARBA"/>
</dbReference>
<feature type="compositionally biased region" description="Polar residues" evidence="9">
    <location>
        <begin position="184"/>
        <end position="202"/>
    </location>
</feature>
<dbReference type="FunFam" id="1.10.10.10:FF:000400">
    <property type="entry name" value="DiSHevelled related"/>
    <property type="match status" value="1"/>
</dbReference>
<keyword evidence="6 8" id="KW-0879">Wnt signaling pathway</keyword>
<dbReference type="SUPFAM" id="SSF50156">
    <property type="entry name" value="PDZ domain-like"/>
    <property type="match status" value="1"/>
</dbReference>
<dbReference type="GO" id="GO:0005109">
    <property type="term" value="F:frizzled binding"/>
    <property type="evidence" value="ECO:0007669"/>
    <property type="project" value="TreeGrafter"/>
</dbReference>
<dbReference type="Pfam" id="PF00778">
    <property type="entry name" value="DIX"/>
    <property type="match status" value="1"/>
</dbReference>
<keyword evidence="7" id="KW-0472">Membrane</keyword>
<dbReference type="GO" id="GO:0048468">
    <property type="term" value="P:cell development"/>
    <property type="evidence" value="ECO:0007669"/>
    <property type="project" value="UniProtKB-ARBA"/>
</dbReference>
<keyword evidence="14" id="KW-1185">Reference proteome</keyword>
<sequence>MVAEGASTKVYYHLDDSTPYMSIVPVPAERITLADFKKVFTRRGYTYFCKEYDPDLRREVKVEITSDSQLLRRSGNGLIELFLLSQNSCTSTLIAGSSGTLPRASKNQSVFDFHDPESRLKKRRSSALALSSIVDEMDIGGGQRVSMVTNDLINERSISAEASSDVTTLISKRAGEHLADLYNSSDDPYNFENNDPSLSSSNHYRRLLPSTYTTEDAPSILQSRSHARQRRPRKQRYRKPYVPSTISSASESRSGYSYSLPRVDEIHLRLQDAPMGISVACQDGGIYISNIKPGSAADICGQLEIGDQIVQLEHTSFEKLSDKESIDEIRKAAMTKKTIKIYVAKRPRISDQRSDALSQMLESTMQMDVSLWVEATTKQENAEPVDIFSEAESTAKTRTDPLGNDLRTINANNLNGNTARTSIDEEVTSDEEKAAYMDRRNGMGPRLVPAVQNKRMQDALLQKENQQENLIEQHISEPLHTSMDPNVVLKQMVRPDSGLQIKNRKWLKIPVPMSFIGDEMVDWLLEHVNGFRDRKAARAYASVLLSSGYIKHVVNMTHFNEKCYYIFNDEIILERLRLEQQISRTTLLPGTMNRGESTTEVTYMSSPSSPFLNTGQQKTNGRHDQNGEQSLGNGHVVKIANNPRYVCAPSVPSQLPPRKFNNNNGDPGISSNDQQGTLVGPSKVAVVNASWPISPIAAPNLKVSYCGPISRDCESPAVTNDYASMIQGEINGGAQFDPSEAPTLKLKENKPPTENGNMCPLFMNSSVIPPAPQRSAPLPKQY</sequence>
<dbReference type="GO" id="GO:0048646">
    <property type="term" value="P:anatomical structure formation involved in morphogenesis"/>
    <property type="evidence" value="ECO:0007669"/>
    <property type="project" value="UniProtKB-ARBA"/>
</dbReference>
<evidence type="ECO:0000256" key="1">
    <source>
        <dbReference type="ARBA" id="ARBA00004370"/>
    </source>
</evidence>
<evidence type="ECO:0000256" key="5">
    <source>
        <dbReference type="ARBA" id="ARBA00022490"/>
    </source>
</evidence>
<feature type="region of interest" description="Disordered" evidence="9">
    <location>
        <begin position="184"/>
        <end position="203"/>
    </location>
</feature>
<evidence type="ECO:0000259" key="11">
    <source>
        <dbReference type="PROSITE" id="PS50186"/>
    </source>
</evidence>
<dbReference type="GO" id="GO:0016477">
    <property type="term" value="P:cell migration"/>
    <property type="evidence" value="ECO:0007669"/>
    <property type="project" value="UniProtKB-ARBA"/>
</dbReference>
<dbReference type="SUPFAM" id="SSF46785">
    <property type="entry name" value="Winged helix' DNA-binding domain"/>
    <property type="match status" value="1"/>
</dbReference>
<dbReference type="Gene3D" id="2.30.42.10">
    <property type="match status" value="1"/>
</dbReference>
<evidence type="ECO:0000256" key="2">
    <source>
        <dbReference type="ARBA" id="ARBA00004496"/>
    </source>
</evidence>
<dbReference type="Gene3D" id="1.10.10.10">
    <property type="entry name" value="Winged helix-like DNA-binding domain superfamily/Winged helix DNA-binding domain"/>
    <property type="match status" value="1"/>
</dbReference>
<dbReference type="SMART" id="SM00049">
    <property type="entry name" value="DEP"/>
    <property type="match status" value="1"/>
</dbReference>
<dbReference type="GO" id="GO:0035591">
    <property type="term" value="F:signaling adaptor activity"/>
    <property type="evidence" value="ECO:0007669"/>
    <property type="project" value="UniProtKB-ARBA"/>
</dbReference>
<dbReference type="GO" id="GO:0048699">
    <property type="term" value="P:generation of neurons"/>
    <property type="evidence" value="ECO:0007669"/>
    <property type="project" value="UniProtKB-ARBA"/>
</dbReference>
<dbReference type="InterPro" id="IPR001158">
    <property type="entry name" value="DIX"/>
</dbReference>
<dbReference type="Proteomes" id="UP001201812">
    <property type="component" value="Unassembled WGS sequence"/>
</dbReference>
<dbReference type="GO" id="GO:0035556">
    <property type="term" value="P:intracellular signal transduction"/>
    <property type="evidence" value="ECO:0007669"/>
    <property type="project" value="InterPro"/>
</dbReference>
<feature type="region of interest" description="Disordered" evidence="9">
    <location>
        <begin position="215"/>
        <end position="256"/>
    </location>
</feature>
<dbReference type="Pfam" id="PF00610">
    <property type="entry name" value="DEP"/>
    <property type="match status" value="1"/>
</dbReference>
<dbReference type="InterPro" id="IPR001478">
    <property type="entry name" value="PDZ"/>
</dbReference>
<dbReference type="InterPro" id="IPR029071">
    <property type="entry name" value="Ubiquitin-like_domsf"/>
</dbReference>
<organism evidence="13 14">
    <name type="scientific">Ditylenchus destructor</name>
    <dbReference type="NCBI Taxonomy" id="166010"/>
    <lineage>
        <taxon>Eukaryota</taxon>
        <taxon>Metazoa</taxon>
        <taxon>Ecdysozoa</taxon>
        <taxon>Nematoda</taxon>
        <taxon>Chromadorea</taxon>
        <taxon>Rhabditida</taxon>
        <taxon>Tylenchina</taxon>
        <taxon>Tylenchomorpha</taxon>
        <taxon>Sphaerularioidea</taxon>
        <taxon>Anguinidae</taxon>
        <taxon>Anguininae</taxon>
        <taxon>Ditylenchus</taxon>
    </lineage>
</organism>